<sequence length="123" mass="14642">MLTYTPRQIQNLAFRDSHLKQISWRNEQKDILFHILWKPRSSGQLPCPTEPSHYELVFKQADQMVFQLDFRESRGYPILDRMEIREQLNGWQVELRFQQIPQGRILLDCENVIMKPVPQGSSS</sequence>
<proteinExistence type="predicted"/>
<organism evidence="1 2">
    <name type="scientific">Sulfidibacter corallicola</name>
    <dbReference type="NCBI Taxonomy" id="2818388"/>
    <lineage>
        <taxon>Bacteria</taxon>
        <taxon>Pseudomonadati</taxon>
        <taxon>Acidobacteriota</taxon>
        <taxon>Holophagae</taxon>
        <taxon>Acanthopleuribacterales</taxon>
        <taxon>Acanthopleuribacteraceae</taxon>
        <taxon>Sulfidibacter</taxon>
    </lineage>
</organism>
<dbReference type="RefSeq" id="WP_237379960.1">
    <property type="nucleotide sequence ID" value="NZ_CP071793.1"/>
</dbReference>
<evidence type="ECO:0000313" key="2">
    <source>
        <dbReference type="Proteomes" id="UP000663929"/>
    </source>
</evidence>
<gene>
    <name evidence="1" type="ORF">J3U87_32500</name>
</gene>
<dbReference type="KEGG" id="scor:J3U87_32500"/>
<accession>A0A8A4TLB4</accession>
<reference evidence="1" key="1">
    <citation type="submission" date="2021-03" db="EMBL/GenBank/DDBJ databases">
        <title>Acanthopleuribacteraceae sp. M133.</title>
        <authorList>
            <person name="Wang G."/>
        </authorList>
    </citation>
    <scope>NUCLEOTIDE SEQUENCE</scope>
    <source>
        <strain evidence="1">M133</strain>
    </source>
</reference>
<name>A0A8A4TLB4_SULCO</name>
<protein>
    <submittedName>
        <fullName evidence="1">Uncharacterized protein</fullName>
    </submittedName>
</protein>
<dbReference type="Proteomes" id="UP000663929">
    <property type="component" value="Chromosome"/>
</dbReference>
<dbReference type="AlphaFoldDB" id="A0A8A4TLB4"/>
<evidence type="ECO:0000313" key="1">
    <source>
        <dbReference type="EMBL" id="QTD50330.1"/>
    </source>
</evidence>
<keyword evidence="2" id="KW-1185">Reference proteome</keyword>
<dbReference type="EMBL" id="CP071793">
    <property type="protein sequence ID" value="QTD50330.1"/>
    <property type="molecule type" value="Genomic_DNA"/>
</dbReference>